<comment type="subcellular location">
    <subcellularLocation>
        <location evidence="1">Membrane</location>
        <topology evidence="1">Single-pass type I membrane protein</topology>
    </subcellularLocation>
</comment>
<dbReference type="InterPro" id="IPR009038">
    <property type="entry name" value="GOLD_dom"/>
</dbReference>
<dbReference type="EMBL" id="ANJA01001598">
    <property type="protein sequence ID" value="ETO76134.1"/>
    <property type="molecule type" value="Genomic_DNA"/>
</dbReference>
<keyword evidence="6 7" id="KW-0472">Membrane</keyword>
<feature type="transmembrane region" description="Helical" evidence="7">
    <location>
        <begin position="341"/>
        <end position="361"/>
    </location>
</feature>
<dbReference type="Proteomes" id="UP000028582">
    <property type="component" value="Unassembled WGS sequence"/>
</dbReference>
<dbReference type="GO" id="GO:0016020">
    <property type="term" value="C:membrane"/>
    <property type="evidence" value="ECO:0007669"/>
    <property type="project" value="UniProtKB-SubCell"/>
</dbReference>
<evidence type="ECO:0000256" key="8">
    <source>
        <dbReference type="SAM" id="SignalP"/>
    </source>
</evidence>
<reference evidence="10 11" key="1">
    <citation type="submission" date="2013-11" db="EMBL/GenBank/DDBJ databases">
        <title>The Genome Sequence of Phytophthora parasitica P1976.</title>
        <authorList>
            <consortium name="The Broad Institute Genomics Platform"/>
            <person name="Russ C."/>
            <person name="Tyler B."/>
            <person name="Panabieres F."/>
            <person name="Shan W."/>
            <person name="Tripathy S."/>
            <person name="Grunwald N."/>
            <person name="Machado M."/>
            <person name="Johnson C.S."/>
            <person name="Walker B."/>
            <person name="Young S."/>
            <person name="Zeng Q."/>
            <person name="Gargeya S."/>
            <person name="Fitzgerald M."/>
            <person name="Haas B."/>
            <person name="Abouelleil A."/>
            <person name="Allen A.W."/>
            <person name="Alvarado L."/>
            <person name="Arachchi H.M."/>
            <person name="Berlin A.M."/>
            <person name="Chapman S.B."/>
            <person name="Gainer-Dewar J."/>
            <person name="Goldberg J."/>
            <person name="Griggs A."/>
            <person name="Gujja S."/>
            <person name="Hansen M."/>
            <person name="Howarth C."/>
            <person name="Imamovic A."/>
            <person name="Ireland A."/>
            <person name="Larimer J."/>
            <person name="McCowan C."/>
            <person name="Murphy C."/>
            <person name="Pearson M."/>
            <person name="Poon T.W."/>
            <person name="Priest M."/>
            <person name="Roberts A."/>
            <person name="Saif S."/>
            <person name="Shea T."/>
            <person name="Sisk P."/>
            <person name="Sykes S."/>
            <person name="Wortman J."/>
            <person name="Nusbaum C."/>
            <person name="Birren B."/>
        </authorList>
    </citation>
    <scope>NUCLEOTIDE SEQUENCE [LARGE SCALE GENOMIC DNA]</scope>
    <source>
        <strain evidence="10 11">P1976</strain>
    </source>
</reference>
<keyword evidence="5 7" id="KW-1133">Transmembrane helix</keyword>
<comment type="similarity">
    <text evidence="2">Belongs to the EMP24/GP25L family.</text>
</comment>
<keyword evidence="4 8" id="KW-0732">Signal</keyword>
<keyword evidence="3 7" id="KW-0812">Transmembrane</keyword>
<sequence>MRGFLSLAVTLLLCVCLLPNAHASRFQFTLTSRSEECFMEAVNARASNNKVLFRFGILEPKSYDLVDVVVKNPSQREVMAWKAEQNNFGSATVRESGLYHLCFRKLKGASSTITLFYSFDFISTGARSLTLVPNVAATVSKDAPTVPAYTQMAVTTVNAQATKMGVMEFDLVGVSRSIIRGNTRVKLVLTVDSITDGEQVDIALALLPNRMRYPVTWETLEGYATGGYRDHIIDNAVTELGSHVAFDITEIFEDKLDGKTETVAFSIHAHGNGDAIVFGVHHVAEDYFPQIVVEDLGLDLMHEVAFFKESVFTLRGDISFVKHRERLSRDAAESANSRVKWMSLITNIVLVGIAFGQVIYIRSMLESGY</sequence>
<gene>
    <name evidence="10" type="ORF">F444_08415</name>
</gene>
<dbReference type="Pfam" id="PF01105">
    <property type="entry name" value="EMP24_GP25L"/>
    <property type="match status" value="2"/>
</dbReference>
<evidence type="ECO:0000256" key="2">
    <source>
        <dbReference type="ARBA" id="ARBA00007104"/>
    </source>
</evidence>
<dbReference type="AlphaFoldDB" id="A0A081AB73"/>
<name>A0A081AB73_PHYNI</name>
<evidence type="ECO:0000256" key="5">
    <source>
        <dbReference type="ARBA" id="ARBA00022989"/>
    </source>
</evidence>
<evidence type="ECO:0000256" key="6">
    <source>
        <dbReference type="ARBA" id="ARBA00023136"/>
    </source>
</evidence>
<dbReference type="InterPro" id="IPR015720">
    <property type="entry name" value="Emp24-like"/>
</dbReference>
<dbReference type="PROSITE" id="PS50866">
    <property type="entry name" value="GOLD"/>
    <property type="match status" value="1"/>
</dbReference>
<dbReference type="OrthoDB" id="62956at2759"/>
<evidence type="ECO:0000313" key="11">
    <source>
        <dbReference type="Proteomes" id="UP000028582"/>
    </source>
</evidence>
<feature type="signal peptide" evidence="8">
    <location>
        <begin position="1"/>
        <end position="23"/>
    </location>
</feature>
<comment type="caution">
    <text evidence="10">The sequence shown here is derived from an EMBL/GenBank/DDBJ whole genome shotgun (WGS) entry which is preliminary data.</text>
</comment>
<dbReference type="PANTHER" id="PTHR22811">
    <property type="entry name" value="TRANSMEMBRANE EMP24 DOMAIN-CONTAINING PROTEIN"/>
    <property type="match status" value="1"/>
</dbReference>
<dbReference type="SMART" id="SM01190">
    <property type="entry name" value="EMP24_GP25L"/>
    <property type="match status" value="1"/>
</dbReference>
<evidence type="ECO:0000256" key="3">
    <source>
        <dbReference type="ARBA" id="ARBA00022692"/>
    </source>
</evidence>
<evidence type="ECO:0000256" key="1">
    <source>
        <dbReference type="ARBA" id="ARBA00004479"/>
    </source>
</evidence>
<feature type="chain" id="PRO_5001754133" description="GOLD domain-containing protein" evidence="8">
    <location>
        <begin position="24"/>
        <end position="369"/>
    </location>
</feature>
<organism evidence="10 11">
    <name type="scientific">Phytophthora nicotianae P1976</name>
    <dbReference type="NCBI Taxonomy" id="1317066"/>
    <lineage>
        <taxon>Eukaryota</taxon>
        <taxon>Sar</taxon>
        <taxon>Stramenopiles</taxon>
        <taxon>Oomycota</taxon>
        <taxon>Peronosporomycetes</taxon>
        <taxon>Peronosporales</taxon>
        <taxon>Peronosporaceae</taxon>
        <taxon>Phytophthora</taxon>
    </lineage>
</organism>
<evidence type="ECO:0000256" key="4">
    <source>
        <dbReference type="ARBA" id="ARBA00022729"/>
    </source>
</evidence>
<proteinExistence type="inferred from homology"/>
<evidence type="ECO:0000259" key="9">
    <source>
        <dbReference type="PROSITE" id="PS50866"/>
    </source>
</evidence>
<accession>A0A081AB73</accession>
<evidence type="ECO:0000313" key="10">
    <source>
        <dbReference type="EMBL" id="ETO76134.1"/>
    </source>
</evidence>
<feature type="domain" description="GOLD" evidence="9">
    <location>
        <begin position="35"/>
        <end position="121"/>
    </location>
</feature>
<evidence type="ECO:0000256" key="7">
    <source>
        <dbReference type="SAM" id="Phobius"/>
    </source>
</evidence>
<protein>
    <recommendedName>
        <fullName evidence="9">GOLD domain-containing protein</fullName>
    </recommendedName>
</protein>